<protein>
    <submittedName>
        <fullName evidence="1">Katanin p80 WD40-containing subunit B1-like</fullName>
    </submittedName>
</protein>
<dbReference type="EMBL" id="MNPL01009802">
    <property type="protein sequence ID" value="OQR73526.1"/>
    <property type="molecule type" value="Genomic_DNA"/>
</dbReference>
<dbReference type="AlphaFoldDB" id="A0A1V9XJ94"/>
<proteinExistence type="predicted"/>
<sequence>MACAARRATKVHEFVAHGAVVNCISIGRKSGKVVATAGEDKKIVAAVAATDVCGIFKAFSRRLPPPSLQLLL</sequence>
<name>A0A1V9XJ94_9ACAR</name>
<dbReference type="InParanoid" id="A0A1V9XJ94"/>
<dbReference type="OrthoDB" id="6409680at2759"/>
<keyword evidence="2" id="KW-1185">Reference proteome</keyword>
<gene>
    <name evidence="1" type="ORF">BIW11_03563</name>
</gene>
<comment type="caution">
    <text evidence="1">The sequence shown here is derived from an EMBL/GenBank/DDBJ whole genome shotgun (WGS) entry which is preliminary data.</text>
</comment>
<reference evidence="1 2" key="1">
    <citation type="journal article" date="2017" name="Gigascience">
        <title>Draft genome of the honey bee ectoparasitic mite, Tropilaelaps mercedesae, is shaped by the parasitic life history.</title>
        <authorList>
            <person name="Dong X."/>
            <person name="Armstrong S.D."/>
            <person name="Xia D."/>
            <person name="Makepeace B.L."/>
            <person name="Darby A.C."/>
            <person name="Kadowaki T."/>
        </authorList>
    </citation>
    <scope>NUCLEOTIDE SEQUENCE [LARGE SCALE GENOMIC DNA]</scope>
    <source>
        <strain evidence="1">Wuxi-XJTLU</strain>
    </source>
</reference>
<evidence type="ECO:0000313" key="1">
    <source>
        <dbReference type="EMBL" id="OQR73526.1"/>
    </source>
</evidence>
<accession>A0A1V9XJ94</accession>
<dbReference type="Proteomes" id="UP000192247">
    <property type="component" value="Unassembled WGS sequence"/>
</dbReference>
<organism evidence="1 2">
    <name type="scientific">Tropilaelaps mercedesae</name>
    <dbReference type="NCBI Taxonomy" id="418985"/>
    <lineage>
        <taxon>Eukaryota</taxon>
        <taxon>Metazoa</taxon>
        <taxon>Ecdysozoa</taxon>
        <taxon>Arthropoda</taxon>
        <taxon>Chelicerata</taxon>
        <taxon>Arachnida</taxon>
        <taxon>Acari</taxon>
        <taxon>Parasitiformes</taxon>
        <taxon>Mesostigmata</taxon>
        <taxon>Gamasina</taxon>
        <taxon>Dermanyssoidea</taxon>
        <taxon>Laelapidae</taxon>
        <taxon>Tropilaelaps</taxon>
    </lineage>
</organism>
<evidence type="ECO:0000313" key="2">
    <source>
        <dbReference type="Proteomes" id="UP000192247"/>
    </source>
</evidence>